<dbReference type="OrthoDB" id="10257049at2759"/>
<sequence>MLQFSDQCASNRYRALPSKKKVWGCRRVPQSRSSSFLAWCACAAPVLTCSQRRLHSTSLPFSPVSRLLIGRLETLSTGTHPTNLNTTMSQTQLAIVVGSDITSYSLKSIDVPKPDADEILVKIHAAAQNPADWKTIERSFSNEGFIPGCDYAGVVEEVGSNVKKVKKGDRIAGMVHGGSFRAGHGCYAQFVRVDGENFFRIPDNLSFDEAASCGVAFQTATLGLYHTLGLPEPYDNVRDKEATPILVWGGATSVGLMVIQLAKLSGLTVITTASLKNAEYLRSLGANYVLPYNDPNTPAEIKKITNGKLYLAYDTISENGTTQLVIDAFGSDDDIPKGKKKELINLLYVPPAMLDAKADTVTRHSLLAYTMQGKEFTAYRVHLPAMPAHYAFSIHSYGILERLLKENKIQPQRVKILGGLENVPEGFVYMKEGKNSAEKIIYHPLETRT</sequence>
<keyword evidence="3" id="KW-1185">Reference proteome</keyword>
<dbReference type="InterPro" id="IPR013154">
    <property type="entry name" value="ADH-like_N"/>
</dbReference>
<dbReference type="PANTHER" id="PTHR45348">
    <property type="entry name" value="HYPOTHETICAL OXIDOREDUCTASE (EUROFUNG)"/>
    <property type="match status" value="1"/>
</dbReference>
<dbReference type="InterPro" id="IPR036291">
    <property type="entry name" value="NAD(P)-bd_dom_sf"/>
</dbReference>
<dbReference type="InterPro" id="IPR047122">
    <property type="entry name" value="Trans-enoyl_RdTase-like"/>
</dbReference>
<dbReference type="PANTHER" id="PTHR45348:SF2">
    <property type="entry name" value="ZINC-TYPE ALCOHOL DEHYDROGENASE-LIKE PROTEIN C2E1P3.01"/>
    <property type="match status" value="1"/>
</dbReference>
<feature type="domain" description="Enoyl reductase (ER)" evidence="1">
    <location>
        <begin position="99"/>
        <end position="442"/>
    </location>
</feature>
<organism evidence="2 3">
    <name type="scientific">Piloderma croceum (strain F 1598)</name>
    <dbReference type="NCBI Taxonomy" id="765440"/>
    <lineage>
        <taxon>Eukaryota</taxon>
        <taxon>Fungi</taxon>
        <taxon>Dikarya</taxon>
        <taxon>Basidiomycota</taxon>
        <taxon>Agaricomycotina</taxon>
        <taxon>Agaricomycetes</taxon>
        <taxon>Agaricomycetidae</taxon>
        <taxon>Atheliales</taxon>
        <taxon>Atheliaceae</taxon>
        <taxon>Piloderma</taxon>
    </lineage>
</organism>
<gene>
    <name evidence="2" type="ORF">PILCRDRAFT_376612</name>
</gene>
<dbReference type="STRING" id="765440.A0A0C3FLL5"/>
<dbReference type="SUPFAM" id="SSF51735">
    <property type="entry name" value="NAD(P)-binding Rossmann-fold domains"/>
    <property type="match status" value="1"/>
</dbReference>
<dbReference type="Pfam" id="PF08240">
    <property type="entry name" value="ADH_N"/>
    <property type="match status" value="1"/>
</dbReference>
<reference evidence="2 3" key="1">
    <citation type="submission" date="2014-04" db="EMBL/GenBank/DDBJ databases">
        <authorList>
            <consortium name="DOE Joint Genome Institute"/>
            <person name="Kuo A."/>
            <person name="Tarkka M."/>
            <person name="Buscot F."/>
            <person name="Kohler A."/>
            <person name="Nagy L.G."/>
            <person name="Floudas D."/>
            <person name="Copeland A."/>
            <person name="Barry K.W."/>
            <person name="Cichocki N."/>
            <person name="Veneault-Fourrey C."/>
            <person name="LaButti K."/>
            <person name="Lindquist E.A."/>
            <person name="Lipzen A."/>
            <person name="Lundell T."/>
            <person name="Morin E."/>
            <person name="Murat C."/>
            <person name="Sun H."/>
            <person name="Tunlid A."/>
            <person name="Henrissat B."/>
            <person name="Grigoriev I.V."/>
            <person name="Hibbett D.S."/>
            <person name="Martin F."/>
            <person name="Nordberg H.P."/>
            <person name="Cantor M.N."/>
            <person name="Hua S.X."/>
        </authorList>
    </citation>
    <scope>NUCLEOTIDE SEQUENCE [LARGE SCALE GENOMIC DNA]</scope>
    <source>
        <strain evidence="2 3">F 1598</strain>
    </source>
</reference>
<evidence type="ECO:0000259" key="1">
    <source>
        <dbReference type="SMART" id="SM00829"/>
    </source>
</evidence>
<dbReference type="InParanoid" id="A0A0C3FLL5"/>
<dbReference type="SUPFAM" id="SSF50129">
    <property type="entry name" value="GroES-like"/>
    <property type="match status" value="1"/>
</dbReference>
<dbReference type="EMBL" id="KN832986">
    <property type="protein sequence ID" value="KIM84950.1"/>
    <property type="molecule type" value="Genomic_DNA"/>
</dbReference>
<dbReference type="FunCoup" id="A0A0C3FLL5">
    <property type="interactions" value="10"/>
</dbReference>
<proteinExistence type="predicted"/>
<dbReference type="Proteomes" id="UP000054166">
    <property type="component" value="Unassembled WGS sequence"/>
</dbReference>
<dbReference type="Gene3D" id="3.90.180.10">
    <property type="entry name" value="Medium-chain alcohol dehydrogenases, catalytic domain"/>
    <property type="match status" value="1"/>
</dbReference>
<name>A0A0C3FLL5_PILCF</name>
<dbReference type="SMART" id="SM00829">
    <property type="entry name" value="PKS_ER"/>
    <property type="match status" value="1"/>
</dbReference>
<dbReference type="AlphaFoldDB" id="A0A0C3FLL5"/>
<dbReference type="CDD" id="cd08249">
    <property type="entry name" value="enoyl_reductase_like"/>
    <property type="match status" value="1"/>
</dbReference>
<dbReference type="InterPro" id="IPR020843">
    <property type="entry name" value="ER"/>
</dbReference>
<reference evidence="3" key="2">
    <citation type="submission" date="2015-01" db="EMBL/GenBank/DDBJ databases">
        <title>Evolutionary Origins and Diversification of the Mycorrhizal Mutualists.</title>
        <authorList>
            <consortium name="DOE Joint Genome Institute"/>
            <consortium name="Mycorrhizal Genomics Consortium"/>
            <person name="Kohler A."/>
            <person name="Kuo A."/>
            <person name="Nagy L.G."/>
            <person name="Floudas D."/>
            <person name="Copeland A."/>
            <person name="Barry K.W."/>
            <person name="Cichocki N."/>
            <person name="Veneault-Fourrey C."/>
            <person name="LaButti K."/>
            <person name="Lindquist E.A."/>
            <person name="Lipzen A."/>
            <person name="Lundell T."/>
            <person name="Morin E."/>
            <person name="Murat C."/>
            <person name="Riley R."/>
            <person name="Ohm R."/>
            <person name="Sun H."/>
            <person name="Tunlid A."/>
            <person name="Henrissat B."/>
            <person name="Grigoriev I.V."/>
            <person name="Hibbett D.S."/>
            <person name="Martin F."/>
        </authorList>
    </citation>
    <scope>NUCLEOTIDE SEQUENCE [LARGE SCALE GENOMIC DNA]</scope>
    <source>
        <strain evidence="3">F 1598</strain>
    </source>
</reference>
<dbReference type="GO" id="GO:0016651">
    <property type="term" value="F:oxidoreductase activity, acting on NAD(P)H"/>
    <property type="evidence" value="ECO:0007669"/>
    <property type="project" value="InterPro"/>
</dbReference>
<accession>A0A0C3FLL5</accession>
<dbReference type="Gene3D" id="3.40.50.720">
    <property type="entry name" value="NAD(P)-binding Rossmann-like Domain"/>
    <property type="match status" value="1"/>
</dbReference>
<evidence type="ECO:0000313" key="2">
    <source>
        <dbReference type="EMBL" id="KIM84950.1"/>
    </source>
</evidence>
<protein>
    <recommendedName>
        <fullName evidence="1">Enoyl reductase (ER) domain-containing protein</fullName>
    </recommendedName>
</protein>
<evidence type="ECO:0000313" key="3">
    <source>
        <dbReference type="Proteomes" id="UP000054166"/>
    </source>
</evidence>
<dbReference type="HOGENOM" id="CLU_026673_16_1_1"/>
<dbReference type="InterPro" id="IPR011032">
    <property type="entry name" value="GroES-like_sf"/>
</dbReference>
<dbReference type="InterPro" id="IPR013149">
    <property type="entry name" value="ADH-like_C"/>
</dbReference>
<dbReference type="Pfam" id="PF00107">
    <property type="entry name" value="ADH_zinc_N"/>
    <property type="match status" value="1"/>
</dbReference>